<gene>
    <name evidence="7" type="ORF">NLU13_9329</name>
</gene>
<evidence type="ECO:0000256" key="1">
    <source>
        <dbReference type="ARBA" id="ARBA00004141"/>
    </source>
</evidence>
<dbReference type="PANTHER" id="PTHR30618:SF0">
    <property type="entry name" value="PURINE-URACIL PERMEASE NCS1"/>
    <property type="match status" value="1"/>
</dbReference>
<feature type="transmembrane region" description="Helical" evidence="6">
    <location>
        <begin position="280"/>
        <end position="299"/>
    </location>
</feature>
<evidence type="ECO:0000256" key="5">
    <source>
        <dbReference type="ARBA" id="ARBA00023136"/>
    </source>
</evidence>
<keyword evidence="4 6" id="KW-1133">Transmembrane helix</keyword>
<evidence type="ECO:0000256" key="2">
    <source>
        <dbReference type="ARBA" id="ARBA00008974"/>
    </source>
</evidence>
<keyword evidence="3 6" id="KW-0812">Transmembrane</keyword>
<evidence type="ECO:0000256" key="3">
    <source>
        <dbReference type="ARBA" id="ARBA00022692"/>
    </source>
</evidence>
<feature type="transmembrane region" description="Helical" evidence="6">
    <location>
        <begin position="152"/>
        <end position="174"/>
    </location>
</feature>
<feature type="transmembrane region" description="Helical" evidence="6">
    <location>
        <begin position="115"/>
        <end position="132"/>
    </location>
</feature>
<dbReference type="Gene3D" id="1.10.4160.10">
    <property type="entry name" value="Hydantoin permease"/>
    <property type="match status" value="1"/>
</dbReference>
<reference evidence="7" key="1">
    <citation type="submission" date="2022-10" db="EMBL/GenBank/DDBJ databases">
        <title>Determination and structural analysis of whole genome sequence of Sarocladium strictum F4-1.</title>
        <authorList>
            <person name="Hu L."/>
            <person name="Jiang Y."/>
        </authorList>
    </citation>
    <scope>NUCLEOTIDE SEQUENCE</scope>
    <source>
        <strain evidence="7">F4-1</strain>
    </source>
</reference>
<keyword evidence="8" id="KW-1185">Reference proteome</keyword>
<dbReference type="InterPro" id="IPR045225">
    <property type="entry name" value="Uracil/uridine/allantoin_perm"/>
</dbReference>
<proteinExistence type="inferred from homology"/>
<evidence type="ECO:0000313" key="7">
    <source>
        <dbReference type="EMBL" id="KAK0383417.1"/>
    </source>
</evidence>
<dbReference type="GO" id="GO:0005886">
    <property type="term" value="C:plasma membrane"/>
    <property type="evidence" value="ECO:0007669"/>
    <property type="project" value="TreeGrafter"/>
</dbReference>
<feature type="transmembrane region" description="Helical" evidence="6">
    <location>
        <begin position="241"/>
        <end position="260"/>
    </location>
</feature>
<evidence type="ECO:0000313" key="8">
    <source>
        <dbReference type="Proteomes" id="UP001175261"/>
    </source>
</evidence>
<dbReference type="InterPro" id="IPR001248">
    <property type="entry name" value="Pur-cyt_permease"/>
</dbReference>
<feature type="transmembrane region" description="Helical" evidence="6">
    <location>
        <begin position="516"/>
        <end position="536"/>
    </location>
</feature>
<name>A0AA39L433_SARSR</name>
<protein>
    <recommendedName>
        <fullName evidence="9">Uracil permease</fullName>
    </recommendedName>
</protein>
<feature type="transmembrane region" description="Helical" evidence="6">
    <location>
        <begin position="362"/>
        <end position="385"/>
    </location>
</feature>
<feature type="transmembrane region" description="Helical" evidence="6">
    <location>
        <begin position="406"/>
        <end position="422"/>
    </location>
</feature>
<feature type="transmembrane region" description="Helical" evidence="6">
    <location>
        <begin position="474"/>
        <end position="496"/>
    </location>
</feature>
<dbReference type="PANTHER" id="PTHR30618">
    <property type="entry name" value="NCS1 FAMILY PURINE/PYRIMIDINE TRANSPORTER"/>
    <property type="match status" value="1"/>
</dbReference>
<comment type="similarity">
    <text evidence="2">Belongs to the purine-cytosine permease (2.A.39) family.</text>
</comment>
<feature type="transmembrane region" description="Helical" evidence="6">
    <location>
        <begin position="212"/>
        <end position="229"/>
    </location>
</feature>
<dbReference type="EMBL" id="JAPDFR010000009">
    <property type="protein sequence ID" value="KAK0383417.1"/>
    <property type="molecule type" value="Genomic_DNA"/>
</dbReference>
<comment type="subcellular location">
    <subcellularLocation>
        <location evidence="1">Membrane</location>
        <topology evidence="1">Multi-pass membrane protein</topology>
    </subcellularLocation>
</comment>
<comment type="caution">
    <text evidence="7">The sequence shown here is derived from an EMBL/GenBank/DDBJ whole genome shotgun (WGS) entry which is preliminary data.</text>
</comment>
<keyword evidence="5 6" id="KW-0472">Membrane</keyword>
<dbReference type="Proteomes" id="UP001175261">
    <property type="component" value="Unassembled WGS sequence"/>
</dbReference>
<organism evidence="7 8">
    <name type="scientific">Sarocladium strictum</name>
    <name type="common">Black bundle disease fungus</name>
    <name type="synonym">Acremonium strictum</name>
    <dbReference type="NCBI Taxonomy" id="5046"/>
    <lineage>
        <taxon>Eukaryota</taxon>
        <taxon>Fungi</taxon>
        <taxon>Dikarya</taxon>
        <taxon>Ascomycota</taxon>
        <taxon>Pezizomycotina</taxon>
        <taxon>Sordariomycetes</taxon>
        <taxon>Hypocreomycetidae</taxon>
        <taxon>Hypocreales</taxon>
        <taxon>Sarocladiaceae</taxon>
        <taxon>Sarocladium</taxon>
    </lineage>
</organism>
<dbReference type="GO" id="GO:0015205">
    <property type="term" value="F:nucleobase transmembrane transporter activity"/>
    <property type="evidence" value="ECO:0007669"/>
    <property type="project" value="TreeGrafter"/>
</dbReference>
<feature type="transmembrane region" description="Helical" evidence="6">
    <location>
        <begin position="319"/>
        <end position="342"/>
    </location>
</feature>
<evidence type="ECO:0000256" key="4">
    <source>
        <dbReference type="ARBA" id="ARBA00022989"/>
    </source>
</evidence>
<dbReference type="Pfam" id="PF02133">
    <property type="entry name" value="Transp_cyt_pur"/>
    <property type="match status" value="1"/>
</dbReference>
<dbReference type="CDD" id="cd11482">
    <property type="entry name" value="SLC-NCS1sbd_NRT1-like"/>
    <property type="match status" value="1"/>
</dbReference>
<evidence type="ECO:0000256" key="6">
    <source>
        <dbReference type="SAM" id="Phobius"/>
    </source>
</evidence>
<sequence length="570" mass="62859">MQRCCPFRGDHDNTKSSSLQAHVMAAMAKFLDRFRPSSGSVKDKLHPKGWILQKEESSWAPAGTWSNRDLDIVPVEQQTWSSWTMFGYWFSDVISIQSWQTGSTILAIGLTWREAVLAVVLGSFVMGVPMALNGYTGAKTHAPFPILARSSFGYYFSYFPVVLRLMTALFWHAITNFLGVGPTVQVIRAIWPSFETYPNSIPASVGVTSQQLIAYFVFFAIQFPLLLIHPRKLKHLFTVKVVACTATIVGMVIWTCRQAGGGGDIWDQKATITGSSKAWLTVWALNSCTASWSTVGVNIPDFTRYLKKPRSAFSQAISFPIVCSWVAILGIVAASASFPVFSTYVWDPIVIISSWRGPGGRAAAFFAGASWMLAQICVNISATVISGSNDLVSLMPKYFNIRRGSIFITIISSWAMVPWKILASASSLLAFMGSLGIFLAPMMGIQIADFYVVKRMKLDLPALYQPHGRYRYHYGLNWRAALALACALGPTLPGLAYNVNSKLDIGGAMYVADFSWYYGIIVAFAVYSGASLLVPAKETLLKSHMIYGTQDDDLYVKDTAEDAEKGFQDN</sequence>
<dbReference type="AlphaFoldDB" id="A0AA39L433"/>
<feature type="transmembrane region" description="Helical" evidence="6">
    <location>
        <begin position="428"/>
        <end position="453"/>
    </location>
</feature>
<evidence type="ECO:0008006" key="9">
    <source>
        <dbReference type="Google" id="ProtNLM"/>
    </source>
</evidence>
<accession>A0AA39L433</accession>